<dbReference type="Proteomes" id="UP001623592">
    <property type="component" value="Unassembled WGS sequence"/>
</dbReference>
<sequence length="77" mass="8710">MKFINVYWMIRDGYKIISPKIDCDFNIEDKKITVYAPCVYVANKGCTLGGGLVIIRVSKVNKRTIIKLTGNDLTINI</sequence>
<dbReference type="RefSeq" id="WP_406787749.1">
    <property type="nucleotide sequence ID" value="NZ_JBJIAA010000009.1"/>
</dbReference>
<keyword evidence="2" id="KW-1185">Reference proteome</keyword>
<organism evidence="1 2">
    <name type="scientific">Clostridium neuense</name>
    <dbReference type="NCBI Taxonomy" id="1728934"/>
    <lineage>
        <taxon>Bacteria</taxon>
        <taxon>Bacillati</taxon>
        <taxon>Bacillota</taxon>
        <taxon>Clostridia</taxon>
        <taxon>Eubacteriales</taxon>
        <taxon>Clostridiaceae</taxon>
        <taxon>Clostridium</taxon>
    </lineage>
</organism>
<reference evidence="1 2" key="1">
    <citation type="submission" date="2024-11" db="EMBL/GenBank/DDBJ databases">
        <authorList>
            <person name="Heng Y.C."/>
            <person name="Lim A.C.H."/>
            <person name="Lee J.K.Y."/>
            <person name="Kittelmann S."/>
        </authorList>
    </citation>
    <scope>NUCLEOTIDE SEQUENCE [LARGE SCALE GENOMIC DNA]</scope>
    <source>
        <strain evidence="1 2">WILCCON 0114</strain>
    </source>
</reference>
<gene>
    <name evidence="1" type="ORF">ACJDT4_11705</name>
</gene>
<evidence type="ECO:0000313" key="2">
    <source>
        <dbReference type="Proteomes" id="UP001623592"/>
    </source>
</evidence>
<accession>A0ABW8THY5</accession>
<comment type="caution">
    <text evidence="1">The sequence shown here is derived from an EMBL/GenBank/DDBJ whole genome shotgun (WGS) entry which is preliminary data.</text>
</comment>
<name>A0ABW8THY5_9CLOT</name>
<protein>
    <submittedName>
        <fullName evidence="1">Uncharacterized protein</fullName>
    </submittedName>
</protein>
<dbReference type="Gene3D" id="2.60.40.1760">
    <property type="entry name" value="glycosyl hydrolase (family 31)"/>
    <property type="match status" value="1"/>
</dbReference>
<dbReference type="EMBL" id="JBJIAA010000009">
    <property type="protein sequence ID" value="MFL0251090.1"/>
    <property type="molecule type" value="Genomic_DNA"/>
</dbReference>
<evidence type="ECO:0000313" key="1">
    <source>
        <dbReference type="EMBL" id="MFL0251090.1"/>
    </source>
</evidence>
<proteinExistence type="predicted"/>